<evidence type="ECO:0000256" key="1">
    <source>
        <dbReference type="SAM" id="MobiDB-lite"/>
    </source>
</evidence>
<feature type="compositionally biased region" description="Basic and acidic residues" evidence="1">
    <location>
        <begin position="26"/>
        <end position="47"/>
    </location>
</feature>
<organism evidence="2 3">
    <name type="scientific">Cardiocondyla obscurior</name>
    <dbReference type="NCBI Taxonomy" id="286306"/>
    <lineage>
        <taxon>Eukaryota</taxon>
        <taxon>Metazoa</taxon>
        <taxon>Ecdysozoa</taxon>
        <taxon>Arthropoda</taxon>
        <taxon>Hexapoda</taxon>
        <taxon>Insecta</taxon>
        <taxon>Pterygota</taxon>
        <taxon>Neoptera</taxon>
        <taxon>Endopterygota</taxon>
        <taxon>Hymenoptera</taxon>
        <taxon>Apocrita</taxon>
        <taxon>Aculeata</taxon>
        <taxon>Formicoidea</taxon>
        <taxon>Formicidae</taxon>
        <taxon>Myrmicinae</taxon>
        <taxon>Cardiocondyla</taxon>
    </lineage>
</organism>
<sequence length="71" mass="7950">MKGTKLTHDDSQLASQRFGKLTGNRDGLHDRLPPRSQKAREAAYHNSDLSRRHNLACQAPISTNAFCTRDS</sequence>
<feature type="compositionally biased region" description="Basic and acidic residues" evidence="1">
    <location>
        <begin position="1"/>
        <end position="11"/>
    </location>
</feature>
<keyword evidence="3" id="KW-1185">Reference proteome</keyword>
<evidence type="ECO:0000313" key="2">
    <source>
        <dbReference type="EMBL" id="KAL0107193.1"/>
    </source>
</evidence>
<reference evidence="2 3" key="1">
    <citation type="submission" date="2023-03" db="EMBL/GenBank/DDBJ databases">
        <title>High recombination rates correlate with genetic variation in Cardiocondyla obscurior ants.</title>
        <authorList>
            <person name="Errbii M."/>
        </authorList>
    </citation>
    <scope>NUCLEOTIDE SEQUENCE [LARGE SCALE GENOMIC DNA]</scope>
    <source>
        <strain evidence="2">Alpha-2009</strain>
        <tissue evidence="2">Whole body</tissue>
    </source>
</reference>
<proteinExistence type="predicted"/>
<name>A0AAW2EV42_9HYME</name>
<accession>A0AAW2EV42</accession>
<gene>
    <name evidence="2" type="ORF">PUN28_015604</name>
</gene>
<dbReference type="AlphaFoldDB" id="A0AAW2EV42"/>
<feature type="region of interest" description="Disordered" evidence="1">
    <location>
        <begin position="1"/>
        <end position="47"/>
    </location>
</feature>
<dbReference type="EMBL" id="JADYXP020000017">
    <property type="protein sequence ID" value="KAL0107193.1"/>
    <property type="molecule type" value="Genomic_DNA"/>
</dbReference>
<comment type="caution">
    <text evidence="2">The sequence shown here is derived from an EMBL/GenBank/DDBJ whole genome shotgun (WGS) entry which is preliminary data.</text>
</comment>
<evidence type="ECO:0000313" key="3">
    <source>
        <dbReference type="Proteomes" id="UP001430953"/>
    </source>
</evidence>
<dbReference type="Proteomes" id="UP001430953">
    <property type="component" value="Unassembled WGS sequence"/>
</dbReference>
<protein>
    <submittedName>
        <fullName evidence="2">Uncharacterized protein</fullName>
    </submittedName>
</protein>